<dbReference type="AlphaFoldDB" id="A0AAU6SC59"/>
<protein>
    <submittedName>
        <fullName evidence="1">Uncharacterized protein</fullName>
    </submittedName>
</protein>
<dbReference type="EMBL" id="CP151632">
    <property type="protein sequence ID" value="WZO34459.1"/>
    <property type="molecule type" value="Genomic_DNA"/>
</dbReference>
<proteinExistence type="predicted"/>
<evidence type="ECO:0000313" key="1">
    <source>
        <dbReference type="EMBL" id="WZO34459.1"/>
    </source>
</evidence>
<dbReference type="RefSeq" id="WP_349425346.1">
    <property type="nucleotide sequence ID" value="NZ_CP151632.1"/>
</dbReference>
<reference evidence="1" key="1">
    <citation type="submission" date="2024-04" db="EMBL/GenBank/DDBJ databases">
        <authorList>
            <person name="Roder T."/>
            <person name="Oberhansli S."/>
            <person name="Kreuzer M."/>
        </authorList>
    </citation>
    <scope>NUCLEOTIDE SEQUENCE</scope>
    <source>
        <strain evidence="1">LWS13-1.2</strain>
    </source>
</reference>
<gene>
    <name evidence="1" type="ORF">MRBLWS13_002120</name>
</gene>
<sequence>MGEPVSGWWRRNAVAVGVLMILVPALAATVAWHEWSEANSGAPAVPAVLEQGQHTSYGEAVVGPAVAEFVDDPLAPRDARVLRVQIDIDPRASELACAEPMLRELQGANREWDADTSSLTTDWDPLRPASCSSDVTEPYTLDVRYVVPQDAAGPFAVDVISADLWPENVRFIVEP</sequence>
<accession>A0AAU6SC59</accession>
<organism evidence="1">
    <name type="scientific">Microbacterium sp. LWS13-1.2</name>
    <dbReference type="NCBI Taxonomy" id="3135264"/>
    <lineage>
        <taxon>Bacteria</taxon>
        <taxon>Bacillati</taxon>
        <taxon>Actinomycetota</taxon>
        <taxon>Actinomycetes</taxon>
        <taxon>Micrococcales</taxon>
        <taxon>Microbacteriaceae</taxon>
        <taxon>Microbacterium</taxon>
    </lineage>
</organism>
<name>A0AAU6SC59_9MICO</name>